<dbReference type="InterPro" id="IPR036249">
    <property type="entry name" value="Thioredoxin-like_sf"/>
</dbReference>
<dbReference type="Pfam" id="PF22119">
    <property type="entry name" value="GST_C_8"/>
    <property type="match status" value="1"/>
</dbReference>
<feature type="domain" description="GST N-terminal" evidence="1">
    <location>
        <begin position="5"/>
        <end position="87"/>
    </location>
</feature>
<dbReference type="SUPFAM" id="SSF52833">
    <property type="entry name" value="Thioredoxin-like"/>
    <property type="match status" value="1"/>
</dbReference>
<dbReference type="EMBL" id="BFFO01000004">
    <property type="protein sequence ID" value="GBG96624.1"/>
    <property type="molecule type" value="Genomic_DNA"/>
</dbReference>
<organism evidence="2 3">
    <name type="scientific">Lactococcus termiticola</name>
    <dbReference type="NCBI Taxonomy" id="2169526"/>
    <lineage>
        <taxon>Bacteria</taxon>
        <taxon>Bacillati</taxon>
        <taxon>Bacillota</taxon>
        <taxon>Bacilli</taxon>
        <taxon>Lactobacillales</taxon>
        <taxon>Streptococcaceae</taxon>
        <taxon>Lactococcus</taxon>
    </lineage>
</organism>
<dbReference type="InterPro" id="IPR054761">
    <property type="entry name" value="GST_C_proteobact"/>
</dbReference>
<dbReference type="Gene3D" id="3.40.30.10">
    <property type="entry name" value="Glutaredoxin"/>
    <property type="match status" value="1"/>
</dbReference>
<dbReference type="Proteomes" id="UP000245021">
    <property type="component" value="Unassembled WGS sequence"/>
</dbReference>
<evidence type="ECO:0000313" key="2">
    <source>
        <dbReference type="EMBL" id="GBG96624.1"/>
    </source>
</evidence>
<dbReference type="GO" id="GO:0006749">
    <property type="term" value="P:glutathione metabolic process"/>
    <property type="evidence" value="ECO:0007669"/>
    <property type="project" value="TreeGrafter"/>
</dbReference>
<dbReference type="PROSITE" id="PS50404">
    <property type="entry name" value="GST_NTER"/>
    <property type="match status" value="1"/>
</dbReference>
<accession>A0A2R5HEY3</accession>
<gene>
    <name evidence="2" type="ORF">NtB2_00748</name>
</gene>
<name>A0A2R5HEY3_9LACT</name>
<dbReference type="InterPro" id="IPR036282">
    <property type="entry name" value="Glutathione-S-Trfase_C_sf"/>
</dbReference>
<keyword evidence="3" id="KW-1185">Reference proteome</keyword>
<dbReference type="PANTHER" id="PTHR11571:SF263">
    <property type="entry name" value="GLUTATHIONE S-TRANSFERASE"/>
    <property type="match status" value="1"/>
</dbReference>
<evidence type="ECO:0000259" key="1">
    <source>
        <dbReference type="PROSITE" id="PS50404"/>
    </source>
</evidence>
<dbReference type="RefSeq" id="WP_109245604.1">
    <property type="nucleotide sequence ID" value="NZ_BFFO01000004.1"/>
</dbReference>
<dbReference type="Gene3D" id="1.20.1050.10">
    <property type="match status" value="1"/>
</dbReference>
<protein>
    <recommendedName>
        <fullName evidence="1">GST N-terminal domain-containing protein</fullName>
    </recommendedName>
</protein>
<dbReference type="InterPro" id="IPR050213">
    <property type="entry name" value="GST_superfamily"/>
</dbReference>
<comment type="caution">
    <text evidence="2">The sequence shown here is derived from an EMBL/GenBank/DDBJ whole genome shotgun (WGS) entry which is preliminary data.</text>
</comment>
<dbReference type="OrthoDB" id="7203409at2"/>
<dbReference type="GO" id="GO:0004364">
    <property type="term" value="F:glutathione transferase activity"/>
    <property type="evidence" value="ECO:0007669"/>
    <property type="project" value="TreeGrafter"/>
</dbReference>
<proteinExistence type="predicted"/>
<dbReference type="PANTHER" id="PTHR11571">
    <property type="entry name" value="GLUTATHIONE S-TRANSFERASE"/>
    <property type="match status" value="1"/>
</dbReference>
<dbReference type="AlphaFoldDB" id="A0A2R5HEY3"/>
<dbReference type="SUPFAM" id="SSF47616">
    <property type="entry name" value="GST C-terminal domain-like"/>
    <property type="match status" value="1"/>
</dbReference>
<reference evidence="2 3" key="1">
    <citation type="journal article" date="2018" name="Genome Announc.">
        <title>Draft Genome Sequence of Lactococcus sp. Strain NtB2 (JCM 32569), Isolated from the Gut of the Higher Termite Nasutitermes takasagoensis.</title>
        <authorList>
            <person name="Noda S."/>
            <person name="Aihara C."/>
            <person name="Yuki M."/>
            <person name="Ohkuma M."/>
        </authorList>
    </citation>
    <scope>NUCLEOTIDE SEQUENCE [LARGE SCALE GENOMIC DNA]</scope>
    <source>
        <strain evidence="2 3">NtB2</strain>
    </source>
</reference>
<evidence type="ECO:0000313" key="3">
    <source>
        <dbReference type="Proteomes" id="UP000245021"/>
    </source>
</evidence>
<sequence>MTEKVDYTLYYWPVPFRGHFLRAILTYAGASWTEGEDIPAFMQKTSAEQPIPFMGPPFLIDHEAGDFALSQMPAIALYLGEQLGLIPDDATSRATTVKIVADANDLIDELTLQGGREMWTAEKWQAFLPRFKKWMSFWEAELAASKTGLLLDTEDLTVADIVSATLWMTMAERFEDIYQLLKEEAPLTLAYAHEIWQLPVFQKFSTDTISKYGNSYCGGQIEESLRKVIK</sequence>
<dbReference type="InterPro" id="IPR004045">
    <property type="entry name" value="Glutathione_S-Trfase_N"/>
</dbReference>